<evidence type="ECO:0000313" key="2">
    <source>
        <dbReference type="EMBL" id="KEF60655.1"/>
    </source>
</evidence>
<evidence type="ECO:0000313" key="3">
    <source>
        <dbReference type="Proteomes" id="UP000027920"/>
    </source>
</evidence>
<protein>
    <submittedName>
        <fullName evidence="2">Uncharacterized protein</fullName>
    </submittedName>
</protein>
<feature type="compositionally biased region" description="Low complexity" evidence="1">
    <location>
        <begin position="370"/>
        <end position="391"/>
    </location>
</feature>
<feature type="compositionally biased region" description="Polar residues" evidence="1">
    <location>
        <begin position="247"/>
        <end position="262"/>
    </location>
</feature>
<dbReference type="HOGENOM" id="CLU_017965_0_1_1"/>
<evidence type="ECO:0000256" key="1">
    <source>
        <dbReference type="SAM" id="MobiDB-lite"/>
    </source>
</evidence>
<dbReference type="STRING" id="1182545.A0A072PYG4"/>
<feature type="region of interest" description="Disordered" evidence="1">
    <location>
        <begin position="218"/>
        <end position="262"/>
    </location>
</feature>
<name>A0A072PYG4_9EURO</name>
<feature type="compositionally biased region" description="Low complexity" evidence="1">
    <location>
        <begin position="131"/>
        <end position="146"/>
    </location>
</feature>
<comment type="caution">
    <text evidence="2">The sequence shown here is derived from an EMBL/GenBank/DDBJ whole genome shotgun (WGS) entry which is preliminary data.</text>
</comment>
<dbReference type="GeneID" id="25277161"/>
<feature type="compositionally biased region" description="Acidic residues" evidence="1">
    <location>
        <begin position="508"/>
        <end position="521"/>
    </location>
</feature>
<dbReference type="VEuPathDB" id="FungiDB:A1O9_02216"/>
<sequence>MSYNGSYLSSPDTPSTVFPERLIRPLPRRSLKSRLSQEAVEAITYPPTLPSTSLPTYTHYGENGEFMNQSKVILSNHSDGYDHDHHHDHYDDDHDHDHCPHHHHHHHHHHCHHDEDDDELDSGDDSLGPVRHSTSYRSSPNSPRSSRATKYGTKNAGSGPDGYEAFENTNNKKKRKIPTSGSLSLHHSSLTNDLAHLGINGGKNGASDDAYYASTHSGSASGLGVQGAGRGRNSRKLPGRNPLGVSVNGTNVRTGSSKYDQNMSTNARAEESKDQGIISAAIANATALLRKPLSKGQENVGVLDQQAKPAPTNSQFTFTCETEAKGVTFPEQSLYSPGYNQRANNLAHTSQTVANQKHSTQTTQTGPNIASQSGQQAGTAAPAAGNSNAQGKKPRRRRGDVYALAARQRKLQQEYNNLQHPPAPEDIWICEFCEYESIFGQPPHALIRQYEIKDRKERRRLAEKRRLLEKAKLKGRKGKKQSKNATKAATQAAPVHQPAHDSQYMDQLGDDELDYGYDDDPIPMPAPPTQTSGKQQPMPGTYNTTAGKTAGGGPGGGAVR</sequence>
<dbReference type="RefSeq" id="XP_013263245.1">
    <property type="nucleotide sequence ID" value="XM_013407791.1"/>
</dbReference>
<proteinExistence type="predicted"/>
<gene>
    <name evidence="2" type="ORF">A1O9_02216</name>
</gene>
<dbReference type="OrthoDB" id="4174342at2759"/>
<feature type="compositionally biased region" description="Gly residues" evidence="1">
    <location>
        <begin position="549"/>
        <end position="560"/>
    </location>
</feature>
<feature type="compositionally biased region" description="Polar residues" evidence="1">
    <location>
        <begin position="350"/>
        <end position="369"/>
    </location>
</feature>
<feature type="region of interest" description="Disordered" evidence="1">
    <location>
        <begin position="470"/>
        <end position="560"/>
    </location>
</feature>
<feature type="region of interest" description="Disordered" evidence="1">
    <location>
        <begin position="350"/>
        <end position="399"/>
    </location>
</feature>
<dbReference type="AlphaFoldDB" id="A0A072PYG4"/>
<dbReference type="EMBL" id="AMGV01000002">
    <property type="protein sequence ID" value="KEF60655.1"/>
    <property type="molecule type" value="Genomic_DNA"/>
</dbReference>
<keyword evidence="3" id="KW-1185">Reference proteome</keyword>
<reference evidence="2 3" key="1">
    <citation type="submission" date="2013-03" db="EMBL/GenBank/DDBJ databases">
        <title>The Genome Sequence of Exophiala aquamarina CBS 119918.</title>
        <authorList>
            <consortium name="The Broad Institute Genomics Platform"/>
            <person name="Cuomo C."/>
            <person name="de Hoog S."/>
            <person name="Gorbushina A."/>
            <person name="Walker B."/>
            <person name="Young S.K."/>
            <person name="Zeng Q."/>
            <person name="Gargeya S."/>
            <person name="Fitzgerald M."/>
            <person name="Haas B."/>
            <person name="Abouelleil A."/>
            <person name="Allen A.W."/>
            <person name="Alvarado L."/>
            <person name="Arachchi H.M."/>
            <person name="Berlin A.M."/>
            <person name="Chapman S.B."/>
            <person name="Gainer-Dewar J."/>
            <person name="Goldberg J."/>
            <person name="Griggs A."/>
            <person name="Gujja S."/>
            <person name="Hansen M."/>
            <person name="Howarth C."/>
            <person name="Imamovic A."/>
            <person name="Ireland A."/>
            <person name="Larimer J."/>
            <person name="McCowan C."/>
            <person name="Murphy C."/>
            <person name="Pearson M."/>
            <person name="Poon T.W."/>
            <person name="Priest M."/>
            <person name="Roberts A."/>
            <person name="Saif S."/>
            <person name="Shea T."/>
            <person name="Sisk P."/>
            <person name="Sykes S."/>
            <person name="Wortman J."/>
            <person name="Nusbaum C."/>
            <person name="Birren B."/>
        </authorList>
    </citation>
    <scope>NUCLEOTIDE SEQUENCE [LARGE SCALE GENOMIC DNA]</scope>
    <source>
        <strain evidence="2 3">CBS 119918</strain>
    </source>
</reference>
<feature type="region of interest" description="Disordered" evidence="1">
    <location>
        <begin position="98"/>
        <end position="184"/>
    </location>
</feature>
<feature type="compositionally biased region" description="Acidic residues" evidence="1">
    <location>
        <begin position="115"/>
        <end position="124"/>
    </location>
</feature>
<dbReference type="Proteomes" id="UP000027920">
    <property type="component" value="Unassembled WGS sequence"/>
</dbReference>
<feature type="compositionally biased region" description="Basic residues" evidence="1">
    <location>
        <begin position="99"/>
        <end position="111"/>
    </location>
</feature>
<accession>A0A072PYG4</accession>
<feature type="compositionally biased region" description="Basic residues" evidence="1">
    <location>
        <begin position="473"/>
        <end position="482"/>
    </location>
</feature>
<organism evidence="2 3">
    <name type="scientific">Exophiala aquamarina CBS 119918</name>
    <dbReference type="NCBI Taxonomy" id="1182545"/>
    <lineage>
        <taxon>Eukaryota</taxon>
        <taxon>Fungi</taxon>
        <taxon>Dikarya</taxon>
        <taxon>Ascomycota</taxon>
        <taxon>Pezizomycotina</taxon>
        <taxon>Eurotiomycetes</taxon>
        <taxon>Chaetothyriomycetidae</taxon>
        <taxon>Chaetothyriales</taxon>
        <taxon>Herpotrichiellaceae</taxon>
        <taxon>Exophiala</taxon>
    </lineage>
</organism>